<evidence type="ECO:0000256" key="1">
    <source>
        <dbReference type="SAM" id="MobiDB-lite"/>
    </source>
</evidence>
<feature type="compositionally biased region" description="Basic and acidic residues" evidence="1">
    <location>
        <begin position="65"/>
        <end position="75"/>
    </location>
</feature>
<organism evidence="2 3">
    <name type="scientific">Rubus argutus</name>
    <name type="common">Southern blackberry</name>
    <dbReference type="NCBI Taxonomy" id="59490"/>
    <lineage>
        <taxon>Eukaryota</taxon>
        <taxon>Viridiplantae</taxon>
        <taxon>Streptophyta</taxon>
        <taxon>Embryophyta</taxon>
        <taxon>Tracheophyta</taxon>
        <taxon>Spermatophyta</taxon>
        <taxon>Magnoliopsida</taxon>
        <taxon>eudicotyledons</taxon>
        <taxon>Gunneridae</taxon>
        <taxon>Pentapetalae</taxon>
        <taxon>rosids</taxon>
        <taxon>fabids</taxon>
        <taxon>Rosales</taxon>
        <taxon>Rosaceae</taxon>
        <taxon>Rosoideae</taxon>
        <taxon>Rosoideae incertae sedis</taxon>
        <taxon>Rubus</taxon>
    </lineage>
</organism>
<gene>
    <name evidence="2" type="ORF">M0R45_035509</name>
</gene>
<evidence type="ECO:0000313" key="3">
    <source>
        <dbReference type="Proteomes" id="UP001457282"/>
    </source>
</evidence>
<feature type="region of interest" description="Disordered" evidence="1">
    <location>
        <begin position="64"/>
        <end position="110"/>
    </location>
</feature>
<dbReference type="AlphaFoldDB" id="A0AAW1VW89"/>
<keyword evidence="3" id="KW-1185">Reference proteome</keyword>
<protein>
    <submittedName>
        <fullName evidence="2">Uncharacterized protein</fullName>
    </submittedName>
</protein>
<accession>A0AAW1VW89</accession>
<sequence length="110" mass="11806">MSTSRSRNKEVKDEVRDKIERGIVKLHKATDSVTSLCRPLAIADGVVHGIARGALNWITDMPSAQDHHCTDEKPKPASGGSDGDAINIHGNEVKDNHGNNNGISNIGNRS</sequence>
<dbReference type="Proteomes" id="UP001457282">
    <property type="component" value="Unassembled WGS sequence"/>
</dbReference>
<proteinExistence type="predicted"/>
<dbReference type="EMBL" id="JBEDUW010000007">
    <property type="protein sequence ID" value="KAK9911613.1"/>
    <property type="molecule type" value="Genomic_DNA"/>
</dbReference>
<evidence type="ECO:0000313" key="2">
    <source>
        <dbReference type="EMBL" id="KAK9911613.1"/>
    </source>
</evidence>
<feature type="compositionally biased region" description="Low complexity" evidence="1">
    <location>
        <begin position="98"/>
        <end position="110"/>
    </location>
</feature>
<reference evidence="2 3" key="1">
    <citation type="journal article" date="2023" name="G3 (Bethesda)">
        <title>A chromosome-length genome assembly and annotation of blackberry (Rubus argutus, cv. 'Hillquist').</title>
        <authorList>
            <person name="Bruna T."/>
            <person name="Aryal R."/>
            <person name="Dudchenko O."/>
            <person name="Sargent D.J."/>
            <person name="Mead D."/>
            <person name="Buti M."/>
            <person name="Cavallini A."/>
            <person name="Hytonen T."/>
            <person name="Andres J."/>
            <person name="Pham M."/>
            <person name="Weisz D."/>
            <person name="Mascagni F."/>
            <person name="Usai G."/>
            <person name="Natali L."/>
            <person name="Bassil N."/>
            <person name="Fernandez G.E."/>
            <person name="Lomsadze A."/>
            <person name="Armour M."/>
            <person name="Olukolu B."/>
            <person name="Poorten T."/>
            <person name="Britton C."/>
            <person name="Davik J."/>
            <person name="Ashrafi H."/>
            <person name="Aiden E.L."/>
            <person name="Borodovsky M."/>
            <person name="Worthington M."/>
        </authorList>
    </citation>
    <scope>NUCLEOTIDE SEQUENCE [LARGE SCALE GENOMIC DNA]</scope>
    <source>
        <strain evidence="2">PI 553951</strain>
    </source>
</reference>
<comment type="caution">
    <text evidence="2">The sequence shown here is derived from an EMBL/GenBank/DDBJ whole genome shotgun (WGS) entry which is preliminary data.</text>
</comment>
<name>A0AAW1VW89_RUBAR</name>